<keyword evidence="1" id="KW-0472">Membrane</keyword>
<evidence type="ECO:0000313" key="2">
    <source>
        <dbReference type="EMBL" id="KOY83553.1"/>
    </source>
</evidence>
<dbReference type="Proteomes" id="UP000037977">
    <property type="component" value="Unassembled WGS sequence"/>
</dbReference>
<comment type="caution">
    <text evidence="2">The sequence shown here is derived from an EMBL/GenBank/DDBJ whole genome shotgun (WGS) entry which is preliminary data.</text>
</comment>
<keyword evidence="1" id="KW-1133">Transmembrane helix</keyword>
<feature type="transmembrane region" description="Helical" evidence="1">
    <location>
        <begin position="76"/>
        <end position="99"/>
    </location>
</feature>
<dbReference type="AlphaFoldDB" id="A0A0M9DMB8"/>
<proteinExistence type="predicted"/>
<dbReference type="EMBL" id="LGCI01000005">
    <property type="protein sequence ID" value="KOY83553.1"/>
    <property type="molecule type" value="Genomic_DNA"/>
</dbReference>
<evidence type="ECO:0000256" key="1">
    <source>
        <dbReference type="SAM" id="Phobius"/>
    </source>
</evidence>
<protein>
    <submittedName>
        <fullName evidence="2">Hydroxymyristoyl-ACP dehydratase</fullName>
    </submittedName>
</protein>
<dbReference type="OrthoDB" id="2736049at2"/>
<accession>A0A0M9DMB8</accession>
<dbReference type="PATRIC" id="fig|33935.3.peg.1505"/>
<evidence type="ECO:0000313" key="3">
    <source>
        <dbReference type="Proteomes" id="UP000037977"/>
    </source>
</evidence>
<gene>
    <name evidence="2" type="ORF">ADM90_09980</name>
</gene>
<feature type="transmembrane region" description="Helical" evidence="1">
    <location>
        <begin position="105"/>
        <end position="124"/>
    </location>
</feature>
<keyword evidence="3" id="KW-1185">Reference proteome</keyword>
<organism evidence="2 3">
    <name type="scientific">Lysinibacillus macroides</name>
    <dbReference type="NCBI Taxonomy" id="33935"/>
    <lineage>
        <taxon>Bacteria</taxon>
        <taxon>Bacillati</taxon>
        <taxon>Bacillota</taxon>
        <taxon>Bacilli</taxon>
        <taxon>Bacillales</taxon>
        <taxon>Bacillaceae</taxon>
        <taxon>Lysinibacillus</taxon>
    </lineage>
</organism>
<keyword evidence="1" id="KW-0812">Transmembrane</keyword>
<reference evidence="2 3" key="1">
    <citation type="submission" date="2015-07" db="EMBL/GenBank/DDBJ databases">
        <title>Genome sequencing project for genomic taxonomy and phylogenomics of Bacillus-like bacteria.</title>
        <authorList>
            <person name="Liu B."/>
            <person name="Wang J."/>
            <person name="Zhu Y."/>
            <person name="Liu G."/>
            <person name="Chen Q."/>
            <person name="Chen Z."/>
            <person name="Che J."/>
            <person name="Ge C."/>
            <person name="Shi H."/>
            <person name="Pan Z."/>
            <person name="Liu X."/>
        </authorList>
    </citation>
    <scope>NUCLEOTIDE SEQUENCE [LARGE SCALE GENOMIC DNA]</scope>
    <source>
        <strain evidence="2 3">DSM 54</strain>
    </source>
</reference>
<sequence>MANKKELLRPEETLDKEFCDRFIQKIHKNILDKKLHHDVYMSYFVIFQQHYTIKELDYIVDRLKHQADELLRLKPIFILLSGVILSLMTLLAAGMSRLIVEVSLIQIMALAIVSLTVAILIISYKVEKEYKKAQAVINLLNYYLLIYPTYNQAINKTEC</sequence>
<name>A0A0M9DMB8_9BACI</name>